<feature type="transmembrane region" description="Helical" evidence="1">
    <location>
        <begin position="32"/>
        <end position="49"/>
    </location>
</feature>
<evidence type="ECO:0000313" key="2">
    <source>
        <dbReference type="EMBL" id="GAA4238255.1"/>
    </source>
</evidence>
<dbReference type="EMBL" id="BAABCA010000006">
    <property type="protein sequence ID" value="GAA4238255.1"/>
    <property type="molecule type" value="Genomic_DNA"/>
</dbReference>
<keyword evidence="3" id="KW-1185">Reference proteome</keyword>
<organism evidence="2 3">
    <name type="scientific">Postechiella marina</name>
    <dbReference type="NCBI Taxonomy" id="943941"/>
    <lineage>
        <taxon>Bacteria</taxon>
        <taxon>Pseudomonadati</taxon>
        <taxon>Bacteroidota</taxon>
        <taxon>Flavobacteriia</taxon>
        <taxon>Flavobacteriales</taxon>
        <taxon>Flavobacteriaceae</taxon>
        <taxon>Postechiella</taxon>
    </lineage>
</organism>
<name>A0ABP8CED0_9FLAO</name>
<keyword evidence="1" id="KW-0812">Transmembrane</keyword>
<comment type="caution">
    <text evidence="2">The sequence shown here is derived from an EMBL/GenBank/DDBJ whole genome shotgun (WGS) entry which is preliminary data.</text>
</comment>
<dbReference type="Pfam" id="PF10990">
    <property type="entry name" value="DUF2809"/>
    <property type="match status" value="1"/>
</dbReference>
<feature type="transmembrane region" description="Helical" evidence="1">
    <location>
        <begin position="104"/>
        <end position="121"/>
    </location>
</feature>
<gene>
    <name evidence="2" type="ORF">GCM10022291_28030</name>
</gene>
<keyword evidence="1" id="KW-1133">Transmembrane helix</keyword>
<feature type="transmembrane region" description="Helical" evidence="1">
    <location>
        <begin position="9"/>
        <end position="26"/>
    </location>
</feature>
<proteinExistence type="predicted"/>
<dbReference type="InterPro" id="IPR021257">
    <property type="entry name" value="DUF2809"/>
</dbReference>
<evidence type="ECO:0008006" key="4">
    <source>
        <dbReference type="Google" id="ProtNLM"/>
    </source>
</evidence>
<feature type="transmembrane region" description="Helical" evidence="1">
    <location>
        <begin position="61"/>
        <end position="84"/>
    </location>
</feature>
<evidence type="ECO:0000313" key="3">
    <source>
        <dbReference type="Proteomes" id="UP001501496"/>
    </source>
</evidence>
<reference evidence="3" key="1">
    <citation type="journal article" date="2019" name="Int. J. Syst. Evol. Microbiol.">
        <title>The Global Catalogue of Microorganisms (GCM) 10K type strain sequencing project: providing services to taxonomists for standard genome sequencing and annotation.</title>
        <authorList>
            <consortium name="The Broad Institute Genomics Platform"/>
            <consortium name="The Broad Institute Genome Sequencing Center for Infectious Disease"/>
            <person name="Wu L."/>
            <person name="Ma J."/>
        </authorList>
    </citation>
    <scope>NUCLEOTIDE SEQUENCE [LARGE SCALE GENOMIC DNA]</scope>
    <source>
        <strain evidence="3">JCM 17630</strain>
    </source>
</reference>
<sequence>MHLKLNKPYLIITISLLITEVLIATYLKTGFIRHTFGDFLATILVYASFKSFFKINAIKLGVAVLLIAFTIEFAQLINVLKILNLENNYLIKTILGSTFQISDLVAYTLGLITVIILEFNLQ</sequence>
<protein>
    <recommendedName>
        <fullName evidence="4">DUF2809 domain-containing protein</fullName>
    </recommendedName>
</protein>
<keyword evidence="1" id="KW-0472">Membrane</keyword>
<dbReference type="RefSeq" id="WP_344788931.1">
    <property type="nucleotide sequence ID" value="NZ_BAABCA010000006.1"/>
</dbReference>
<accession>A0ABP8CED0</accession>
<dbReference type="Proteomes" id="UP001501496">
    <property type="component" value="Unassembled WGS sequence"/>
</dbReference>
<evidence type="ECO:0000256" key="1">
    <source>
        <dbReference type="SAM" id="Phobius"/>
    </source>
</evidence>